<dbReference type="PANTHER" id="PTHR43300">
    <property type="entry name" value="ACETYLTRANSFERASE"/>
    <property type="match status" value="1"/>
</dbReference>
<dbReference type="PANTHER" id="PTHR43300:SF7">
    <property type="entry name" value="UDP-N-ACETYLBACILLOSAMINE N-ACETYLTRANSFERASE"/>
    <property type="match status" value="1"/>
</dbReference>
<dbReference type="InterPro" id="IPR020019">
    <property type="entry name" value="AcTrfase_PglD-like"/>
</dbReference>
<dbReference type="RefSeq" id="WP_123446179.1">
    <property type="nucleotide sequence ID" value="NZ_CP028137.1"/>
</dbReference>
<sequence length="226" mass="23335">MRELILVGASGLARETLALLSVSGSHRVIGVVDDGAARWGTEISGVPVIGGLDAIAEHPRAEIAVCVGHGSGRARIVDRLRALGVHDHRYARIVHPAIHVPDDCRIGAGSILLAGVVLTADVAIGRHVVAMPNVTLTHGDRIGSFATLCAGVTLGGGVRVGEEAYLGMGASVRERSRIGRRATLGMGAVLLRDQPAGETWLGVPAAPRIEPDAVRRADSTLEGASA</sequence>
<dbReference type="InterPro" id="IPR050179">
    <property type="entry name" value="Trans_hexapeptide_repeat"/>
</dbReference>
<keyword evidence="3" id="KW-0808">Transferase</keyword>
<reference evidence="3 4" key="1">
    <citation type="submission" date="2018-03" db="EMBL/GenBank/DDBJ databases">
        <title>Bacteriophage NCPPB3778 and a type I-E CRISPR drive the evolution of the US Biological Select Agent, Rathayibacter toxicus.</title>
        <authorList>
            <person name="Davis E.W.II."/>
            <person name="Tabima J.F."/>
            <person name="Weisberg A.J."/>
            <person name="Dantas Lopes L."/>
            <person name="Wiseman M.S."/>
            <person name="Wiseman M.S."/>
            <person name="Pupko T."/>
            <person name="Belcher M.S."/>
            <person name="Sechler A.J."/>
            <person name="Tancos M.A."/>
            <person name="Schroeder B.K."/>
            <person name="Murray T.D."/>
            <person name="Luster D.G."/>
            <person name="Schneider W.L."/>
            <person name="Rogers E."/>
            <person name="Andreote F.D."/>
            <person name="Grunwald N.J."/>
            <person name="Putnam M.L."/>
            <person name="Chang J.H."/>
        </authorList>
    </citation>
    <scope>NUCLEOTIDE SEQUENCE [LARGE SCALE GENOMIC DNA]</scope>
    <source>
        <strain evidence="3 4">DSM 15932</strain>
    </source>
</reference>
<evidence type="ECO:0000313" key="3">
    <source>
        <dbReference type="EMBL" id="AZZ52114.1"/>
    </source>
</evidence>
<accession>A0A3T0T0F4</accession>
<feature type="domain" description="PglD N-terminal" evidence="2">
    <location>
        <begin position="4"/>
        <end position="80"/>
    </location>
</feature>
<dbReference type="Gene3D" id="3.40.50.20">
    <property type="match status" value="1"/>
</dbReference>
<dbReference type="Gene3D" id="2.160.10.10">
    <property type="entry name" value="Hexapeptide repeat proteins"/>
    <property type="match status" value="1"/>
</dbReference>
<gene>
    <name evidence="3" type="ORF">C1I64_08615</name>
</gene>
<evidence type="ECO:0000256" key="1">
    <source>
        <dbReference type="PIRSR" id="PIRSR620019-2"/>
    </source>
</evidence>
<dbReference type="KEGG" id="rfs:C1I64_08615"/>
<proteinExistence type="predicted"/>
<dbReference type="NCBIfam" id="TIGR03570">
    <property type="entry name" value="NeuD_NnaD"/>
    <property type="match status" value="1"/>
</dbReference>
<dbReference type="GO" id="GO:0016740">
    <property type="term" value="F:transferase activity"/>
    <property type="evidence" value="ECO:0007669"/>
    <property type="project" value="UniProtKB-KW"/>
</dbReference>
<dbReference type="AlphaFoldDB" id="A0A3T0T0F4"/>
<dbReference type="SUPFAM" id="SSF51161">
    <property type="entry name" value="Trimeric LpxA-like enzymes"/>
    <property type="match status" value="1"/>
</dbReference>
<evidence type="ECO:0000259" key="2">
    <source>
        <dbReference type="Pfam" id="PF17836"/>
    </source>
</evidence>
<dbReference type="Pfam" id="PF17836">
    <property type="entry name" value="PglD_N"/>
    <property type="match status" value="1"/>
</dbReference>
<dbReference type="EMBL" id="CP028137">
    <property type="protein sequence ID" value="AZZ52114.1"/>
    <property type="molecule type" value="Genomic_DNA"/>
</dbReference>
<dbReference type="InterPro" id="IPR041561">
    <property type="entry name" value="PglD_N"/>
</dbReference>
<evidence type="ECO:0000313" key="4">
    <source>
        <dbReference type="Proteomes" id="UP000285317"/>
    </source>
</evidence>
<name>A0A3T0T0F4_9MICO</name>
<organism evidence="3 4">
    <name type="scientific">Rathayibacter festucae DSM 15932</name>
    <dbReference type="NCBI Taxonomy" id="1328866"/>
    <lineage>
        <taxon>Bacteria</taxon>
        <taxon>Bacillati</taxon>
        <taxon>Actinomycetota</taxon>
        <taxon>Actinomycetes</taxon>
        <taxon>Micrococcales</taxon>
        <taxon>Microbacteriaceae</taxon>
        <taxon>Rathayibacter</taxon>
    </lineage>
</organism>
<protein>
    <submittedName>
        <fullName evidence="3">Acetyltransferase</fullName>
    </submittedName>
</protein>
<feature type="binding site" evidence="1">
    <location>
        <position position="68"/>
    </location>
    <ligand>
        <name>substrate</name>
    </ligand>
</feature>
<dbReference type="CDD" id="cd03360">
    <property type="entry name" value="LbH_AT_putative"/>
    <property type="match status" value="1"/>
</dbReference>
<dbReference type="Proteomes" id="UP000285317">
    <property type="component" value="Chromosome"/>
</dbReference>
<dbReference type="InterPro" id="IPR011004">
    <property type="entry name" value="Trimer_LpxA-like_sf"/>
</dbReference>